<dbReference type="EMBL" id="CAJVPT010021784">
    <property type="protein sequence ID" value="CAG8656823.1"/>
    <property type="molecule type" value="Genomic_DNA"/>
</dbReference>
<proteinExistence type="predicted"/>
<comment type="caution">
    <text evidence="1">The sequence shown here is derived from an EMBL/GenBank/DDBJ whole genome shotgun (WGS) entry which is preliminary data.</text>
</comment>
<evidence type="ECO:0000313" key="2">
    <source>
        <dbReference type="Proteomes" id="UP000789525"/>
    </source>
</evidence>
<name>A0ACA9NNI3_9GLOM</name>
<sequence length="150" mass="16698">MPNQHANDKRTGRGGAAPSVFDFVESGVKDPFNRKELYHNFGKFPLLSWMLQPYAAFADDTPTIFLVLPIHHHPYEPSAHAGCSFHCAASPTPLVDPSSTCTLAQEWLHSKLLYVSPTPLPLYPSARPHSVYDGVRLHSQSYRGWNPASE</sequence>
<keyword evidence="2" id="KW-1185">Reference proteome</keyword>
<gene>
    <name evidence="1" type="ORF">ACOLOM_LOCUS8441</name>
</gene>
<reference evidence="1" key="1">
    <citation type="submission" date="2021-06" db="EMBL/GenBank/DDBJ databases">
        <authorList>
            <person name="Kallberg Y."/>
            <person name="Tangrot J."/>
            <person name="Rosling A."/>
        </authorList>
    </citation>
    <scope>NUCLEOTIDE SEQUENCE</scope>
    <source>
        <strain evidence="1">CL356</strain>
    </source>
</reference>
<evidence type="ECO:0000313" key="1">
    <source>
        <dbReference type="EMBL" id="CAG8656823.1"/>
    </source>
</evidence>
<organism evidence="1 2">
    <name type="scientific">Acaulospora colombiana</name>
    <dbReference type="NCBI Taxonomy" id="27376"/>
    <lineage>
        <taxon>Eukaryota</taxon>
        <taxon>Fungi</taxon>
        <taxon>Fungi incertae sedis</taxon>
        <taxon>Mucoromycota</taxon>
        <taxon>Glomeromycotina</taxon>
        <taxon>Glomeromycetes</taxon>
        <taxon>Diversisporales</taxon>
        <taxon>Acaulosporaceae</taxon>
        <taxon>Acaulospora</taxon>
    </lineage>
</organism>
<protein>
    <submittedName>
        <fullName evidence="1">4838_t:CDS:1</fullName>
    </submittedName>
</protein>
<dbReference type="Proteomes" id="UP000789525">
    <property type="component" value="Unassembled WGS sequence"/>
</dbReference>
<accession>A0ACA9NNI3</accession>